<reference evidence="11 12" key="1">
    <citation type="submission" date="2014-04" db="EMBL/GenBank/DDBJ databases">
        <title>Characterization and application of a salt tolerant electro-active bacterium.</title>
        <authorList>
            <person name="Yang L."/>
            <person name="Wei S."/>
            <person name="Tay Q.X.M."/>
        </authorList>
    </citation>
    <scope>NUCLEOTIDE SEQUENCE [LARGE SCALE GENOMIC DNA]</scope>
    <source>
        <strain evidence="11 12">LY1</strain>
    </source>
</reference>
<dbReference type="OrthoDB" id="9806939at2"/>
<evidence type="ECO:0000256" key="3">
    <source>
        <dbReference type="SAM" id="MobiDB-lite"/>
    </source>
</evidence>
<dbReference type="Gene3D" id="2.40.420.20">
    <property type="match status" value="1"/>
</dbReference>
<dbReference type="Pfam" id="PF25869">
    <property type="entry name" value="3HB_CusB"/>
    <property type="match status" value="1"/>
</dbReference>
<evidence type="ECO:0000259" key="10">
    <source>
        <dbReference type="Pfam" id="PF25975"/>
    </source>
</evidence>
<evidence type="ECO:0000259" key="7">
    <source>
        <dbReference type="Pfam" id="PF25869"/>
    </source>
</evidence>
<keyword evidence="4" id="KW-0812">Transmembrane</keyword>
<evidence type="ECO:0000313" key="12">
    <source>
        <dbReference type="Proteomes" id="UP000027821"/>
    </source>
</evidence>
<dbReference type="Gene3D" id="6.10.140.730">
    <property type="match status" value="1"/>
</dbReference>
<evidence type="ECO:0000313" key="11">
    <source>
        <dbReference type="EMBL" id="KEO72464.1"/>
    </source>
</evidence>
<dbReference type="GO" id="GO:0015679">
    <property type="term" value="P:plasma membrane copper ion transport"/>
    <property type="evidence" value="ECO:0007669"/>
    <property type="project" value="TreeGrafter"/>
</dbReference>
<dbReference type="Pfam" id="PF19335">
    <property type="entry name" value="HMBD"/>
    <property type="match status" value="1"/>
</dbReference>
<evidence type="ECO:0000259" key="8">
    <source>
        <dbReference type="Pfam" id="PF25919"/>
    </source>
</evidence>
<dbReference type="NCBIfam" id="TIGR01730">
    <property type="entry name" value="RND_mfp"/>
    <property type="match status" value="1"/>
</dbReference>
<sequence length="588" mass="64828">MRNTKQILIIALGCLFFGAIIGWSISSSSGDGHEGHGHEAGDGTIFTCSMHPQIRQDEPGQCPLCGMALTPLQARGSGVSDPYVLEMTPEAMALSNVMLTRVGSGVGAQEIRLSGKIQPDEQRVNSLAANYGGRIDRLYVSFTGQEVRRGERLATIYSPDLINAQKELLETARMRDTNPQLYNAARERLRLWNVPEEQIQAIEDRGEVATQFDVFADASGIVTARNVSVGDFISRGTVLFDIVDLSRVWVMLDAYESDLGFINRGDQLTFSVNAYPGRDFTGTVDFIDPVINPDTRTLTVRAEVPNPGGVLKPEMFVTANVKSSAQISETALMIPKTALLWTGKRSVVYVQRGDRTAPAFEMVEVELGPRVGDQYQVLSGLEGGDQVVSNGVFAIDAAAQLTGNYSMMNRPEIKTLDVPEAFRRQFTNLLGDYLALKDQLVETDPADARKKASNMRESLSRVDMSLLDPNAHNTWMELFTPIERSISSMEKSTDVQIQRNAFEVLSNHMIEAVEYFGTEKDRVFKQFCPMAFDNKGAFWLSGEREIRNPYYGDMMLTCGEVRNVYEKGKPTTVNGSGAAAGDSGGHRH</sequence>
<feature type="domain" description="CusB-like beta-barrel" evidence="9">
    <location>
        <begin position="247"/>
        <end position="324"/>
    </location>
</feature>
<proteinExistence type="inferred from homology"/>
<dbReference type="SUPFAM" id="SSF111369">
    <property type="entry name" value="HlyD-like secretion proteins"/>
    <property type="match status" value="1"/>
</dbReference>
<dbReference type="Pfam" id="PF25954">
    <property type="entry name" value="Beta-barrel_RND_2"/>
    <property type="match status" value="1"/>
</dbReference>
<keyword evidence="12" id="KW-1185">Reference proteome</keyword>
<dbReference type="GO" id="GO:0060003">
    <property type="term" value="P:copper ion export"/>
    <property type="evidence" value="ECO:0007669"/>
    <property type="project" value="TreeGrafter"/>
</dbReference>
<organism evidence="11 12">
    <name type="scientific">Anditalea andensis</name>
    <dbReference type="NCBI Taxonomy" id="1048983"/>
    <lineage>
        <taxon>Bacteria</taxon>
        <taxon>Pseudomonadati</taxon>
        <taxon>Bacteroidota</taxon>
        <taxon>Cytophagia</taxon>
        <taxon>Cytophagales</taxon>
        <taxon>Cytophagaceae</taxon>
        <taxon>Anditalea</taxon>
    </lineage>
</organism>
<dbReference type="eggNOG" id="COG0845">
    <property type="taxonomic scope" value="Bacteria"/>
</dbReference>
<evidence type="ECO:0000259" key="5">
    <source>
        <dbReference type="Pfam" id="PF11827"/>
    </source>
</evidence>
<dbReference type="InterPro" id="IPR058792">
    <property type="entry name" value="Beta-barrel_RND_2"/>
</dbReference>
<dbReference type="PANTHER" id="PTHR30097:SF15">
    <property type="entry name" value="CATION EFFLUX SYSTEM PROTEIN CUSB"/>
    <property type="match status" value="1"/>
</dbReference>
<dbReference type="InterPro" id="IPR021782">
    <property type="entry name" value="DUF3347"/>
</dbReference>
<dbReference type="Proteomes" id="UP000027821">
    <property type="component" value="Unassembled WGS sequence"/>
</dbReference>
<evidence type="ECO:0000256" key="4">
    <source>
        <dbReference type="SAM" id="Phobius"/>
    </source>
</evidence>
<evidence type="ECO:0000256" key="2">
    <source>
        <dbReference type="ARBA" id="ARBA00022448"/>
    </source>
</evidence>
<keyword evidence="4" id="KW-1133">Transmembrane helix</keyword>
<dbReference type="InterPro" id="IPR045800">
    <property type="entry name" value="HMBD"/>
</dbReference>
<comment type="caution">
    <text evidence="11">The sequence shown here is derived from an EMBL/GenBank/DDBJ whole genome shotgun (WGS) entry which is preliminary data.</text>
</comment>
<feature type="region of interest" description="Disordered" evidence="3">
    <location>
        <begin position="569"/>
        <end position="588"/>
    </location>
</feature>
<accession>A0A074KU69</accession>
<dbReference type="GO" id="GO:0046914">
    <property type="term" value="F:transition metal ion binding"/>
    <property type="evidence" value="ECO:0007669"/>
    <property type="project" value="TreeGrafter"/>
</dbReference>
<evidence type="ECO:0000259" key="9">
    <source>
        <dbReference type="Pfam" id="PF25954"/>
    </source>
</evidence>
<dbReference type="RefSeq" id="WP_035077015.1">
    <property type="nucleotide sequence ID" value="NZ_JMIH01000024.1"/>
</dbReference>
<feature type="transmembrane region" description="Helical" evidence="4">
    <location>
        <begin position="7"/>
        <end position="25"/>
    </location>
</feature>
<dbReference type="Pfam" id="PF25919">
    <property type="entry name" value="BSH_CusB"/>
    <property type="match status" value="1"/>
</dbReference>
<dbReference type="EMBL" id="JMIH01000024">
    <property type="protein sequence ID" value="KEO72464.1"/>
    <property type="molecule type" value="Genomic_DNA"/>
</dbReference>
<dbReference type="FunFam" id="2.40.30.170:FF:000010">
    <property type="entry name" value="Efflux RND transporter periplasmic adaptor subunit"/>
    <property type="match status" value="1"/>
</dbReference>
<keyword evidence="4" id="KW-0472">Membrane</keyword>
<dbReference type="InterPro" id="IPR051909">
    <property type="entry name" value="MFP_Cation_Efflux"/>
</dbReference>
<dbReference type="Pfam" id="PF25975">
    <property type="entry name" value="CzcB_C"/>
    <property type="match status" value="1"/>
</dbReference>
<dbReference type="Gene3D" id="2.40.30.170">
    <property type="match status" value="1"/>
</dbReference>
<feature type="domain" description="CusB-like barrel-sandwich hybrid" evidence="8">
    <location>
        <begin position="127"/>
        <end position="242"/>
    </location>
</feature>
<feature type="domain" description="Heavy metal binding" evidence="6">
    <location>
        <begin position="46"/>
        <end position="71"/>
    </location>
</feature>
<dbReference type="GO" id="GO:0016020">
    <property type="term" value="C:membrane"/>
    <property type="evidence" value="ECO:0007669"/>
    <property type="project" value="InterPro"/>
</dbReference>
<dbReference type="InterPro" id="IPR058791">
    <property type="entry name" value="3HB_CusB"/>
</dbReference>
<dbReference type="PANTHER" id="PTHR30097">
    <property type="entry name" value="CATION EFFLUX SYSTEM PROTEIN CUSB"/>
    <property type="match status" value="1"/>
</dbReference>
<evidence type="ECO:0000256" key="1">
    <source>
        <dbReference type="ARBA" id="ARBA00009477"/>
    </source>
</evidence>
<evidence type="ECO:0000259" key="6">
    <source>
        <dbReference type="Pfam" id="PF19335"/>
    </source>
</evidence>
<dbReference type="STRING" id="1048983.EL17_17140"/>
<keyword evidence="2" id="KW-0813">Transport</keyword>
<dbReference type="AlphaFoldDB" id="A0A074KU69"/>
<feature type="domain" description="DUF3347" evidence="5">
    <location>
        <begin position="430"/>
        <end position="520"/>
    </location>
</feature>
<feature type="domain" description="CzcB-like C-terminal circularly permuted SH3-like" evidence="10">
    <location>
        <begin position="333"/>
        <end position="395"/>
    </location>
</feature>
<dbReference type="GO" id="GO:0022857">
    <property type="term" value="F:transmembrane transporter activity"/>
    <property type="evidence" value="ECO:0007669"/>
    <property type="project" value="InterPro"/>
</dbReference>
<dbReference type="InterPro" id="IPR058790">
    <property type="entry name" value="BSH_CusB"/>
</dbReference>
<feature type="domain" description="CusB-like three alpha-helical bundle" evidence="7">
    <location>
        <begin position="160"/>
        <end position="209"/>
    </location>
</feature>
<comment type="similarity">
    <text evidence="1">Belongs to the membrane fusion protein (MFP) (TC 8.A.1) family.</text>
</comment>
<dbReference type="InterPro" id="IPR006143">
    <property type="entry name" value="RND_pump_MFP"/>
</dbReference>
<dbReference type="InterPro" id="IPR058649">
    <property type="entry name" value="CzcB_C"/>
</dbReference>
<dbReference type="GO" id="GO:0030288">
    <property type="term" value="C:outer membrane-bounded periplasmic space"/>
    <property type="evidence" value="ECO:0007669"/>
    <property type="project" value="TreeGrafter"/>
</dbReference>
<protein>
    <submittedName>
        <fullName evidence="11">RND transporter</fullName>
    </submittedName>
</protein>
<dbReference type="Pfam" id="PF11827">
    <property type="entry name" value="DUF3347"/>
    <property type="match status" value="1"/>
</dbReference>
<name>A0A074KU69_9BACT</name>
<gene>
    <name evidence="11" type="ORF">EL17_17140</name>
</gene>